<protein>
    <recommendedName>
        <fullName evidence="6">GtrA/DPMS transmembrane domain-containing protein</fullName>
    </recommendedName>
</protein>
<keyword evidence="3 5" id="KW-1133">Transmembrane helix</keyword>
<comment type="subcellular location">
    <subcellularLocation>
        <location evidence="1">Membrane</location>
        <topology evidence="1">Multi-pass membrane protein</topology>
    </subcellularLocation>
</comment>
<evidence type="ECO:0000313" key="8">
    <source>
        <dbReference type="Proteomes" id="UP000178042"/>
    </source>
</evidence>
<dbReference type="EMBL" id="MFLD01000007">
    <property type="protein sequence ID" value="OGG60857.1"/>
    <property type="molecule type" value="Genomic_DNA"/>
</dbReference>
<evidence type="ECO:0000256" key="1">
    <source>
        <dbReference type="ARBA" id="ARBA00004141"/>
    </source>
</evidence>
<reference evidence="7 8" key="1">
    <citation type="journal article" date="2016" name="Nat. Commun.">
        <title>Thousands of microbial genomes shed light on interconnected biogeochemical processes in an aquifer system.</title>
        <authorList>
            <person name="Anantharaman K."/>
            <person name="Brown C.T."/>
            <person name="Hug L.A."/>
            <person name="Sharon I."/>
            <person name="Castelle C.J."/>
            <person name="Probst A.J."/>
            <person name="Thomas B.C."/>
            <person name="Singh A."/>
            <person name="Wilkins M.J."/>
            <person name="Karaoz U."/>
            <person name="Brodie E.L."/>
            <person name="Williams K.H."/>
            <person name="Hubbard S.S."/>
            <person name="Banfield J.F."/>
        </authorList>
    </citation>
    <scope>NUCLEOTIDE SEQUENCE [LARGE SCALE GENOMIC DNA]</scope>
</reference>
<sequence>MSKLFKEGITFARYSAAGISAFIFELGLLYVLLRLLEGTSYFSVAIAFVIATVFQYGICHLWVFGSSRRPMRIEYIYFASIMLSGLLWAVGLTALFVDILGISVIVSRAISGIFTGLWDFYLNARFNFRAHAFLRHQL</sequence>
<dbReference type="GO" id="GO:0000271">
    <property type="term" value="P:polysaccharide biosynthetic process"/>
    <property type="evidence" value="ECO:0007669"/>
    <property type="project" value="InterPro"/>
</dbReference>
<organism evidence="7 8">
    <name type="scientific">Candidatus Kaiserbacteria bacterium RIFCSPHIGHO2_02_FULL_49_16</name>
    <dbReference type="NCBI Taxonomy" id="1798490"/>
    <lineage>
        <taxon>Bacteria</taxon>
        <taxon>Candidatus Kaiseribacteriota</taxon>
    </lineage>
</organism>
<proteinExistence type="predicted"/>
<keyword evidence="2 5" id="KW-0812">Transmembrane</keyword>
<evidence type="ECO:0000313" key="7">
    <source>
        <dbReference type="EMBL" id="OGG60857.1"/>
    </source>
</evidence>
<evidence type="ECO:0000256" key="2">
    <source>
        <dbReference type="ARBA" id="ARBA00022692"/>
    </source>
</evidence>
<evidence type="ECO:0000256" key="5">
    <source>
        <dbReference type="SAM" id="Phobius"/>
    </source>
</evidence>
<name>A0A1F6DHR2_9BACT</name>
<feature type="domain" description="GtrA/DPMS transmembrane" evidence="6">
    <location>
        <begin position="13"/>
        <end position="128"/>
    </location>
</feature>
<dbReference type="AlphaFoldDB" id="A0A1F6DHR2"/>
<dbReference type="Proteomes" id="UP000178042">
    <property type="component" value="Unassembled WGS sequence"/>
</dbReference>
<dbReference type="InterPro" id="IPR007267">
    <property type="entry name" value="GtrA_DPMS_TM"/>
</dbReference>
<feature type="transmembrane region" description="Helical" evidence="5">
    <location>
        <begin position="39"/>
        <end position="63"/>
    </location>
</feature>
<dbReference type="Pfam" id="PF04138">
    <property type="entry name" value="GtrA_DPMS_TM"/>
    <property type="match status" value="1"/>
</dbReference>
<keyword evidence="4 5" id="KW-0472">Membrane</keyword>
<feature type="transmembrane region" description="Helical" evidence="5">
    <location>
        <begin position="75"/>
        <end position="96"/>
    </location>
</feature>
<evidence type="ECO:0000256" key="4">
    <source>
        <dbReference type="ARBA" id="ARBA00023136"/>
    </source>
</evidence>
<comment type="caution">
    <text evidence="7">The sequence shown here is derived from an EMBL/GenBank/DDBJ whole genome shotgun (WGS) entry which is preliminary data.</text>
</comment>
<gene>
    <name evidence="7" type="ORF">A3C86_00275</name>
</gene>
<evidence type="ECO:0000256" key="3">
    <source>
        <dbReference type="ARBA" id="ARBA00022989"/>
    </source>
</evidence>
<evidence type="ECO:0000259" key="6">
    <source>
        <dbReference type="Pfam" id="PF04138"/>
    </source>
</evidence>
<feature type="transmembrane region" description="Helical" evidence="5">
    <location>
        <begin position="102"/>
        <end position="122"/>
    </location>
</feature>
<accession>A0A1F6DHR2</accession>
<feature type="transmembrane region" description="Helical" evidence="5">
    <location>
        <begin position="12"/>
        <end position="33"/>
    </location>
</feature>
<dbReference type="GO" id="GO:0016020">
    <property type="term" value="C:membrane"/>
    <property type="evidence" value="ECO:0007669"/>
    <property type="project" value="UniProtKB-SubCell"/>
</dbReference>